<proteinExistence type="predicted"/>
<evidence type="ECO:0000313" key="4">
    <source>
        <dbReference type="Proteomes" id="UP000694545"/>
    </source>
</evidence>
<dbReference type="PANTHER" id="PTHR10338:SF119">
    <property type="entry name" value="INTER-ALPHA-TRYPSIN INHIBITOR HEAVY CHAIN H4"/>
    <property type="match status" value="1"/>
</dbReference>
<dbReference type="OMA" id="CAINYFL"/>
<feature type="chain" id="PRO_5034057089" description="VIT domain-containing protein" evidence="1">
    <location>
        <begin position="26"/>
        <end position="170"/>
    </location>
</feature>
<reference evidence="3" key="1">
    <citation type="submission" date="2025-08" db="UniProtKB">
        <authorList>
            <consortium name="Ensembl"/>
        </authorList>
    </citation>
    <scope>IDENTIFICATION</scope>
</reference>
<dbReference type="Proteomes" id="UP000694545">
    <property type="component" value="Unplaced"/>
</dbReference>
<feature type="signal peptide" evidence="1">
    <location>
        <begin position="1"/>
        <end position="25"/>
    </location>
</feature>
<dbReference type="PANTHER" id="PTHR10338">
    <property type="entry name" value="INTER-ALPHA-TRYPSIN INHIBITOR HEAVY CHAIN FAMILY MEMBER"/>
    <property type="match status" value="1"/>
</dbReference>
<dbReference type="PROSITE" id="PS51468">
    <property type="entry name" value="VIT"/>
    <property type="match status" value="1"/>
</dbReference>
<reference evidence="3" key="2">
    <citation type="submission" date="2025-09" db="UniProtKB">
        <authorList>
            <consortium name="Ensembl"/>
        </authorList>
    </citation>
    <scope>IDENTIFICATION</scope>
</reference>
<dbReference type="Pfam" id="PF08487">
    <property type="entry name" value="VIT"/>
    <property type="match status" value="1"/>
</dbReference>
<dbReference type="InterPro" id="IPR050934">
    <property type="entry name" value="ITIH"/>
</dbReference>
<dbReference type="AlphaFoldDB" id="A0A8D2KV28"/>
<sequence>FSNLLELGGLLISILITEFTEPLSALSQNTTEIYSLHVDCKVTSWFAHTAITSRVVNTTNASKETLFETEFPETAFISSFTTPMNGRHSKLMHVCAINYFLVSRSTGRKLKQFHVTDNMAAAANVTFELICEELLKQKLGKHGLLIKVEPKQLAKDFQVNSWQRILPKVS</sequence>
<keyword evidence="4" id="KW-1185">Reference proteome</keyword>
<dbReference type="SMART" id="SM00609">
    <property type="entry name" value="VIT"/>
    <property type="match status" value="1"/>
</dbReference>
<feature type="domain" description="VIT" evidence="2">
    <location>
        <begin position="17"/>
        <end position="170"/>
    </location>
</feature>
<dbReference type="Ensembl" id="ENSVKKT00000009570.1">
    <property type="protein sequence ID" value="ENSVKKP00000009336.1"/>
    <property type="gene ID" value="ENSVKKG00000006619.1"/>
</dbReference>
<protein>
    <recommendedName>
        <fullName evidence="2">VIT domain-containing protein</fullName>
    </recommendedName>
</protein>
<accession>A0A8D2KV28</accession>
<evidence type="ECO:0000259" key="2">
    <source>
        <dbReference type="PROSITE" id="PS51468"/>
    </source>
</evidence>
<organism evidence="3 4">
    <name type="scientific">Varanus komodoensis</name>
    <name type="common">Komodo dragon</name>
    <dbReference type="NCBI Taxonomy" id="61221"/>
    <lineage>
        <taxon>Eukaryota</taxon>
        <taxon>Metazoa</taxon>
        <taxon>Chordata</taxon>
        <taxon>Craniata</taxon>
        <taxon>Vertebrata</taxon>
        <taxon>Euteleostomi</taxon>
        <taxon>Lepidosauria</taxon>
        <taxon>Squamata</taxon>
        <taxon>Bifurcata</taxon>
        <taxon>Unidentata</taxon>
        <taxon>Episquamata</taxon>
        <taxon>Toxicofera</taxon>
        <taxon>Anguimorpha</taxon>
        <taxon>Paleoanguimorpha</taxon>
        <taxon>Varanoidea</taxon>
        <taxon>Varanidae</taxon>
        <taxon>Varanus</taxon>
    </lineage>
</organism>
<name>A0A8D2KV28_VARKO</name>
<evidence type="ECO:0000256" key="1">
    <source>
        <dbReference type="SAM" id="SignalP"/>
    </source>
</evidence>
<evidence type="ECO:0000313" key="3">
    <source>
        <dbReference type="Ensembl" id="ENSVKKP00000009336.1"/>
    </source>
</evidence>
<dbReference type="InterPro" id="IPR013694">
    <property type="entry name" value="VIT"/>
</dbReference>
<keyword evidence="1" id="KW-0732">Signal</keyword>